<dbReference type="InterPro" id="IPR036691">
    <property type="entry name" value="Endo/exonu/phosph_ase_sf"/>
</dbReference>
<dbReference type="Pfam" id="PF13966">
    <property type="entry name" value="zf-RVT"/>
    <property type="match status" value="1"/>
</dbReference>
<dbReference type="GO" id="GO:0003824">
    <property type="term" value="F:catalytic activity"/>
    <property type="evidence" value="ECO:0007669"/>
    <property type="project" value="InterPro"/>
</dbReference>
<dbReference type="SUPFAM" id="SSF56672">
    <property type="entry name" value="DNA/RNA polymerases"/>
    <property type="match status" value="1"/>
</dbReference>
<dbReference type="EMBL" id="OZ034817">
    <property type="protein sequence ID" value="CAL1384036.1"/>
    <property type="molecule type" value="Genomic_DNA"/>
</dbReference>
<organism evidence="2 3">
    <name type="scientific">Linum trigynum</name>
    <dbReference type="NCBI Taxonomy" id="586398"/>
    <lineage>
        <taxon>Eukaryota</taxon>
        <taxon>Viridiplantae</taxon>
        <taxon>Streptophyta</taxon>
        <taxon>Embryophyta</taxon>
        <taxon>Tracheophyta</taxon>
        <taxon>Spermatophyta</taxon>
        <taxon>Magnoliopsida</taxon>
        <taxon>eudicotyledons</taxon>
        <taxon>Gunneridae</taxon>
        <taxon>Pentapetalae</taxon>
        <taxon>rosids</taxon>
        <taxon>fabids</taxon>
        <taxon>Malpighiales</taxon>
        <taxon>Linaceae</taxon>
        <taxon>Linum</taxon>
    </lineage>
</organism>
<evidence type="ECO:0000313" key="3">
    <source>
        <dbReference type="Proteomes" id="UP001497516"/>
    </source>
</evidence>
<dbReference type="Pfam" id="PF00078">
    <property type="entry name" value="RVT_1"/>
    <property type="match status" value="1"/>
</dbReference>
<dbReference type="SUPFAM" id="SSF56219">
    <property type="entry name" value="DNase I-like"/>
    <property type="match status" value="1"/>
</dbReference>
<dbReference type="AlphaFoldDB" id="A0AAV2EDI1"/>
<dbReference type="PANTHER" id="PTHR31635:SF196">
    <property type="entry name" value="REVERSE TRANSCRIPTASE DOMAIN-CONTAINING PROTEIN-RELATED"/>
    <property type="match status" value="1"/>
</dbReference>
<dbReference type="CDD" id="cd01650">
    <property type="entry name" value="RT_nLTR_like"/>
    <property type="match status" value="1"/>
</dbReference>
<dbReference type="Pfam" id="PF03372">
    <property type="entry name" value="Exo_endo_phos"/>
    <property type="match status" value="1"/>
</dbReference>
<dbReference type="CDD" id="cd06222">
    <property type="entry name" value="RNase_H_like"/>
    <property type="match status" value="1"/>
</dbReference>
<proteinExistence type="predicted"/>
<dbReference type="PANTHER" id="PTHR31635">
    <property type="entry name" value="REVERSE TRANSCRIPTASE DOMAIN-CONTAINING PROTEIN-RELATED"/>
    <property type="match status" value="1"/>
</dbReference>
<dbReference type="InterPro" id="IPR043502">
    <property type="entry name" value="DNA/RNA_pol_sf"/>
</dbReference>
<sequence length="1189" mass="136500">MPIEASMQHLTVKVSKSNHPDWFLTSVYASPNYKFHSLLWQQLIQFSKNGDLPWLVTGDFNAISSPDDKSRASSVGDLRRCQRFTGWINEALLTDMGFSGPRFTWFRGDSAATRKASRIDRTLCNDGWFLNFPNTEVLHLSKLHSDHLPILTSFVGQQASVNSSKFRFEAAWLLHPQLGEFLDKSWDKEAPLPNSLKDMAEKLQQWKKDVFGSTHLKKRRLIARLQGVTERLANTFYPGLLKLQVKLEKELDLILAQEEVFWFQRANEKWVKLGEQNTSFFHQQATRRRRRNKILTLRNENGEWIDNQESLRNMVLQFYTYLYTQEEGLYEDLMPRGRFPRLQQEELMELLRPFIISDFHRAIFEMKPMSAPGPDGFQAVFYQKFWPLVGKNLTMMATNFFETGSIPEELMESLVVLIPKIDHPETPAHFRPISLNNVALKAITKAMANRLKPLMPKLVAPTQSGFIKGRQTNDNILLLQETLHSLRNRKGKRGGIVIKIDLEKAYDRLHWSFLRDTLGEIGLPSTWINRIMTCVEKNQMRINWNGELTSVIKPSRGVRQGDPLSSFLFVLCMERLAHRIEQVVEEKLWKPIPLSKDGPKLSHLFFADDLILFAEAESGQIDVIRSCLEDFCLSSGQKVNLHKSAMFVSPNVHRDKAQRLSARAGISLTNDLGRYLGISAINGKVTKERYHQLLLKIQNKLATWKANHLSTAARITLVKSISSSMSIYPMFTERLPVSVCNNIDRINRRFVSGEEEGQTKFHPVGWEQLTLPKDHGGVGIRPTKLANQAMLAKGAWKLATGDSTLWVQVMRNKYGGQRQGLQILRKTKGGSFAWNSFTQTVDLLRKGAAINVKNGKLTKFWIDIWAMQVPLLEVTTMEVPVEVRNKSVADYWEEEGGWRFEDFEGYLPPEVINKIRSILLDPLTSSEDTMFWKHTANGLFSAKSAFQTYFAEAAPQDSAFWRRIWKLHCPERVRFFVWLATKEKLSTNSRRKIRHLTLDDKCPICKHTAETNVHCLRDCTPTRKIWEDLVPPHEHNTFFAADHTSWFQMNLNMGDSGERHEDWPSFFALVCWYIWKYRNEYIFQGKKLADSSFINYVKSKATGWLQAWERTSLQLDCNNKPNRTDRLVCWGAPPRGWSKMNTDGAAQGSTGMATAGGILRDSDGDWLGGFCCKIGTGSAILAELWGIHQ</sequence>
<reference evidence="2 3" key="1">
    <citation type="submission" date="2024-04" db="EMBL/GenBank/DDBJ databases">
        <authorList>
            <person name="Fracassetti M."/>
        </authorList>
    </citation>
    <scope>NUCLEOTIDE SEQUENCE [LARGE SCALE GENOMIC DNA]</scope>
</reference>
<dbReference type="InterPro" id="IPR000477">
    <property type="entry name" value="RT_dom"/>
</dbReference>
<name>A0AAV2EDI1_9ROSI</name>
<dbReference type="InterPro" id="IPR044730">
    <property type="entry name" value="RNase_H-like_dom_plant"/>
</dbReference>
<keyword evidence="3" id="KW-1185">Reference proteome</keyword>
<dbReference type="InterPro" id="IPR005135">
    <property type="entry name" value="Endo/exonuclease/phosphatase"/>
</dbReference>
<dbReference type="Proteomes" id="UP001497516">
    <property type="component" value="Chromosome 4"/>
</dbReference>
<evidence type="ECO:0000259" key="1">
    <source>
        <dbReference type="PROSITE" id="PS50878"/>
    </source>
</evidence>
<accession>A0AAV2EDI1</accession>
<evidence type="ECO:0000313" key="2">
    <source>
        <dbReference type="EMBL" id="CAL1384036.1"/>
    </source>
</evidence>
<dbReference type="PROSITE" id="PS50878">
    <property type="entry name" value="RT_POL"/>
    <property type="match status" value="1"/>
</dbReference>
<dbReference type="Gene3D" id="3.60.10.10">
    <property type="entry name" value="Endonuclease/exonuclease/phosphatase"/>
    <property type="match status" value="1"/>
</dbReference>
<dbReference type="InterPro" id="IPR026960">
    <property type="entry name" value="RVT-Znf"/>
</dbReference>
<protein>
    <recommendedName>
        <fullName evidence="1">Reverse transcriptase domain-containing protein</fullName>
    </recommendedName>
</protein>
<feature type="domain" description="Reverse transcriptase" evidence="1">
    <location>
        <begin position="399"/>
        <end position="680"/>
    </location>
</feature>
<gene>
    <name evidence="2" type="ORF">LTRI10_LOCUS25271</name>
</gene>